<accession>A0AAV7NKD1</accession>
<evidence type="ECO:0000313" key="2">
    <source>
        <dbReference type="EMBL" id="KAJ1116502.1"/>
    </source>
</evidence>
<comment type="caution">
    <text evidence="2">The sequence shown here is derived from an EMBL/GenBank/DDBJ whole genome shotgun (WGS) entry which is preliminary data.</text>
</comment>
<evidence type="ECO:0000313" key="3">
    <source>
        <dbReference type="Proteomes" id="UP001066276"/>
    </source>
</evidence>
<evidence type="ECO:0000256" key="1">
    <source>
        <dbReference type="SAM" id="MobiDB-lite"/>
    </source>
</evidence>
<dbReference type="AlphaFoldDB" id="A0AAV7NKD1"/>
<proteinExistence type="predicted"/>
<sequence>MIVDIPSFLTKLSREPADLPNFRPALRPDAQGWLLEEVRWPLGAACCACGWTVGQAPPDLGHASAARAVESALSPVSGSPEPTLQPGEPGQQSAAAEEAWWAPALHLLPPNGGRRAWTPALDVAGGAGIRRGRESERERQKLIRAPWRRTQIAGGAEACSPLAQCLGRTGRPLAGDAMLLGHAAEERRGRPRKGRQCTL</sequence>
<keyword evidence="3" id="KW-1185">Reference proteome</keyword>
<dbReference type="EMBL" id="JANPWB010000012">
    <property type="protein sequence ID" value="KAJ1116502.1"/>
    <property type="molecule type" value="Genomic_DNA"/>
</dbReference>
<name>A0AAV7NKD1_PLEWA</name>
<feature type="region of interest" description="Disordered" evidence="1">
    <location>
        <begin position="71"/>
        <end position="92"/>
    </location>
</feature>
<organism evidence="2 3">
    <name type="scientific">Pleurodeles waltl</name>
    <name type="common">Iberian ribbed newt</name>
    <dbReference type="NCBI Taxonomy" id="8319"/>
    <lineage>
        <taxon>Eukaryota</taxon>
        <taxon>Metazoa</taxon>
        <taxon>Chordata</taxon>
        <taxon>Craniata</taxon>
        <taxon>Vertebrata</taxon>
        <taxon>Euteleostomi</taxon>
        <taxon>Amphibia</taxon>
        <taxon>Batrachia</taxon>
        <taxon>Caudata</taxon>
        <taxon>Salamandroidea</taxon>
        <taxon>Salamandridae</taxon>
        <taxon>Pleurodelinae</taxon>
        <taxon>Pleurodeles</taxon>
    </lineage>
</organism>
<reference evidence="2" key="1">
    <citation type="journal article" date="2022" name="bioRxiv">
        <title>Sequencing and chromosome-scale assembly of the giantPleurodeles waltlgenome.</title>
        <authorList>
            <person name="Brown T."/>
            <person name="Elewa A."/>
            <person name="Iarovenko S."/>
            <person name="Subramanian E."/>
            <person name="Araus A.J."/>
            <person name="Petzold A."/>
            <person name="Susuki M."/>
            <person name="Suzuki K.-i.T."/>
            <person name="Hayashi T."/>
            <person name="Toyoda A."/>
            <person name="Oliveira C."/>
            <person name="Osipova E."/>
            <person name="Leigh N.D."/>
            <person name="Simon A."/>
            <person name="Yun M.H."/>
        </authorList>
    </citation>
    <scope>NUCLEOTIDE SEQUENCE</scope>
    <source>
        <strain evidence="2">20211129_DDA</strain>
        <tissue evidence="2">Liver</tissue>
    </source>
</reference>
<protein>
    <submittedName>
        <fullName evidence="2">Uncharacterized protein</fullName>
    </submittedName>
</protein>
<dbReference type="Proteomes" id="UP001066276">
    <property type="component" value="Chromosome 8"/>
</dbReference>
<gene>
    <name evidence="2" type="ORF">NDU88_004712</name>
</gene>